<dbReference type="InterPro" id="IPR017782">
    <property type="entry name" value="Hydroxyacylglutathione_Hdrlase"/>
</dbReference>
<evidence type="ECO:0000256" key="1">
    <source>
        <dbReference type="ARBA" id="ARBA00006759"/>
    </source>
</evidence>
<dbReference type="EMBL" id="WJIE01000014">
    <property type="protein sequence ID" value="MRG96879.1"/>
    <property type="molecule type" value="Genomic_DNA"/>
</dbReference>
<dbReference type="GO" id="GO:0046872">
    <property type="term" value="F:metal ion binding"/>
    <property type="evidence" value="ECO:0007669"/>
    <property type="project" value="UniProtKB-KW"/>
</dbReference>
<reference evidence="7 8" key="1">
    <citation type="submission" date="2019-10" db="EMBL/GenBank/DDBJ databases">
        <title>A soil myxobacterium in the family Polyangiaceae.</title>
        <authorList>
            <person name="Li Y."/>
            <person name="Wang J."/>
        </authorList>
    </citation>
    <scope>NUCLEOTIDE SEQUENCE [LARGE SCALE GENOMIC DNA]</scope>
    <source>
        <strain evidence="7 8">DSM 14734</strain>
    </source>
</reference>
<keyword evidence="8" id="KW-1185">Reference proteome</keyword>
<dbReference type="InterPro" id="IPR036866">
    <property type="entry name" value="RibonucZ/Hydroxyglut_hydro"/>
</dbReference>
<dbReference type="PIRSF" id="PIRSF005457">
    <property type="entry name" value="Glx"/>
    <property type="match status" value="1"/>
</dbReference>
<comment type="pathway">
    <text evidence="5">Secondary metabolite metabolism; methylglyoxal degradation; (R)-lactate from methylglyoxal: step 2/2.</text>
</comment>
<dbReference type="EC" id="3.1.2.6" evidence="5"/>
<evidence type="ECO:0000313" key="8">
    <source>
        <dbReference type="Proteomes" id="UP000440224"/>
    </source>
</evidence>
<feature type="binding site" evidence="5">
    <location>
        <position position="56"/>
    </location>
    <ligand>
        <name>Zn(2+)</name>
        <dbReference type="ChEBI" id="CHEBI:29105"/>
        <label>1</label>
    </ligand>
</feature>
<name>A0A6N7PYA4_9BACT</name>
<evidence type="ECO:0000256" key="3">
    <source>
        <dbReference type="ARBA" id="ARBA00022801"/>
    </source>
</evidence>
<comment type="similarity">
    <text evidence="1 5">Belongs to the metallo-beta-lactamase superfamily. Glyoxalase II family.</text>
</comment>
<evidence type="ECO:0000256" key="4">
    <source>
        <dbReference type="ARBA" id="ARBA00022833"/>
    </source>
</evidence>
<comment type="cofactor">
    <cofactor evidence="5">
        <name>Zn(2+)</name>
        <dbReference type="ChEBI" id="CHEBI:29105"/>
    </cofactor>
    <text evidence="5">Binds 2 Zn(2+) ions per subunit.</text>
</comment>
<dbReference type="OrthoDB" id="9802248at2"/>
<keyword evidence="3 5" id="KW-0378">Hydrolase</keyword>
<dbReference type="SUPFAM" id="SSF56281">
    <property type="entry name" value="Metallo-hydrolase/oxidoreductase"/>
    <property type="match status" value="1"/>
</dbReference>
<evidence type="ECO:0000259" key="6">
    <source>
        <dbReference type="SMART" id="SM00849"/>
    </source>
</evidence>
<dbReference type="AlphaFoldDB" id="A0A6N7PYA4"/>
<proteinExistence type="inferred from homology"/>
<protein>
    <recommendedName>
        <fullName evidence="5">Hydroxyacylglutathione hydrolase</fullName>
        <ecNumber evidence="5">3.1.2.6</ecNumber>
    </recommendedName>
    <alternativeName>
        <fullName evidence="5">Glyoxalase II</fullName>
        <shortName evidence="5">Glx II</shortName>
    </alternativeName>
</protein>
<dbReference type="CDD" id="cd07723">
    <property type="entry name" value="hydroxyacylglutathione_hydrolase_MBL-fold"/>
    <property type="match status" value="1"/>
</dbReference>
<dbReference type="Pfam" id="PF00753">
    <property type="entry name" value="Lactamase_B"/>
    <property type="match status" value="1"/>
</dbReference>
<evidence type="ECO:0000256" key="5">
    <source>
        <dbReference type="HAMAP-Rule" id="MF_01374"/>
    </source>
</evidence>
<feature type="binding site" evidence="5">
    <location>
        <position position="171"/>
    </location>
    <ligand>
        <name>Zn(2+)</name>
        <dbReference type="ChEBI" id="CHEBI:29105"/>
        <label>2</label>
    </ligand>
</feature>
<dbReference type="SMART" id="SM00849">
    <property type="entry name" value="Lactamase_B"/>
    <property type="match status" value="1"/>
</dbReference>
<sequence>MRVVPVPCLSDNYAYLVAEEGRREAVVVDPSEAEPVLVALAREGLELVAILNTHHHYDHVGGNEALQSRFGGLPVYGHTSDLAQGRIPAQTVGVEDGGSFEVAGMTFRALHVPGHTLGAVAYVVNDAVFTGDTMFVAGCGRLFEGTPEMMYASLCQKLGRLPGETRVYCGHEYTVSNLRFAAFAEPENEAVKRALLMAQDKRSRGEPTVPGTMAEEHRINPFLRVEAQDVRAKFGGTSGAETLGKVRAAKDGFR</sequence>
<feature type="domain" description="Metallo-beta-lactamase" evidence="6">
    <location>
        <begin position="11"/>
        <end position="171"/>
    </location>
</feature>
<feature type="binding site" evidence="5">
    <location>
        <position position="54"/>
    </location>
    <ligand>
        <name>Zn(2+)</name>
        <dbReference type="ChEBI" id="CHEBI:29105"/>
        <label>1</label>
    </ligand>
</feature>
<keyword evidence="4 5" id="KW-0862">Zinc</keyword>
<comment type="catalytic activity">
    <reaction evidence="5">
        <text>an S-(2-hydroxyacyl)glutathione + H2O = a 2-hydroxy carboxylate + glutathione + H(+)</text>
        <dbReference type="Rhea" id="RHEA:21864"/>
        <dbReference type="ChEBI" id="CHEBI:15377"/>
        <dbReference type="ChEBI" id="CHEBI:15378"/>
        <dbReference type="ChEBI" id="CHEBI:57925"/>
        <dbReference type="ChEBI" id="CHEBI:58896"/>
        <dbReference type="ChEBI" id="CHEBI:71261"/>
        <dbReference type="EC" id="3.1.2.6"/>
    </reaction>
</comment>
<dbReference type="Pfam" id="PF16123">
    <property type="entry name" value="HAGH_C"/>
    <property type="match status" value="1"/>
</dbReference>
<dbReference type="PANTHER" id="PTHR11935:SF7">
    <property type="entry name" value="HYDROXYACYLGLUTATHIONE HYDROLASE 2, CHLOROPLASTIC-RELATED"/>
    <property type="match status" value="1"/>
</dbReference>
<evidence type="ECO:0000256" key="2">
    <source>
        <dbReference type="ARBA" id="ARBA00022723"/>
    </source>
</evidence>
<dbReference type="HAMAP" id="MF_01374">
    <property type="entry name" value="Glyoxalase_2"/>
    <property type="match status" value="1"/>
</dbReference>
<organism evidence="7 8">
    <name type="scientific">Polyangium spumosum</name>
    <dbReference type="NCBI Taxonomy" id="889282"/>
    <lineage>
        <taxon>Bacteria</taxon>
        <taxon>Pseudomonadati</taxon>
        <taxon>Myxococcota</taxon>
        <taxon>Polyangia</taxon>
        <taxon>Polyangiales</taxon>
        <taxon>Polyangiaceae</taxon>
        <taxon>Polyangium</taxon>
    </lineage>
</organism>
<dbReference type="RefSeq" id="WP_153823679.1">
    <property type="nucleotide sequence ID" value="NZ_WJIE01000014.1"/>
</dbReference>
<feature type="binding site" evidence="5">
    <location>
        <position position="115"/>
    </location>
    <ligand>
        <name>Zn(2+)</name>
        <dbReference type="ChEBI" id="CHEBI:29105"/>
        <label>1</label>
    </ligand>
</feature>
<dbReference type="Gene3D" id="3.60.15.10">
    <property type="entry name" value="Ribonuclease Z/Hydroxyacylglutathione hydrolase-like"/>
    <property type="match status" value="1"/>
</dbReference>
<dbReference type="GO" id="GO:0019243">
    <property type="term" value="P:methylglyoxal catabolic process to D-lactate via S-lactoyl-glutathione"/>
    <property type="evidence" value="ECO:0007669"/>
    <property type="project" value="UniProtKB-UniRule"/>
</dbReference>
<dbReference type="InterPro" id="IPR032282">
    <property type="entry name" value="HAGH_C"/>
</dbReference>
<evidence type="ECO:0000313" key="7">
    <source>
        <dbReference type="EMBL" id="MRG96879.1"/>
    </source>
</evidence>
<dbReference type="InterPro" id="IPR001279">
    <property type="entry name" value="Metallo-B-lactamas"/>
</dbReference>
<dbReference type="Proteomes" id="UP000440224">
    <property type="component" value="Unassembled WGS sequence"/>
</dbReference>
<feature type="binding site" evidence="5">
    <location>
        <position position="132"/>
    </location>
    <ligand>
        <name>Zn(2+)</name>
        <dbReference type="ChEBI" id="CHEBI:29105"/>
        <label>2</label>
    </ligand>
</feature>
<dbReference type="InterPro" id="IPR035680">
    <property type="entry name" value="Clx_II_MBL"/>
</dbReference>
<comment type="function">
    <text evidence="5">Thiolesterase that catalyzes the hydrolysis of S-D-lactoyl-glutathione to form glutathione and D-lactic acid.</text>
</comment>
<dbReference type="UniPathway" id="UPA00619">
    <property type="reaction ID" value="UER00676"/>
</dbReference>
<feature type="binding site" evidence="5">
    <location>
        <position position="132"/>
    </location>
    <ligand>
        <name>Zn(2+)</name>
        <dbReference type="ChEBI" id="CHEBI:29105"/>
        <label>1</label>
    </ligand>
</feature>
<comment type="subunit">
    <text evidence="5">Monomer.</text>
</comment>
<accession>A0A6N7PYA4</accession>
<gene>
    <name evidence="5 7" type="primary">gloB</name>
    <name evidence="7" type="ORF">GF068_33890</name>
</gene>
<dbReference type="GO" id="GO:0004416">
    <property type="term" value="F:hydroxyacylglutathione hydrolase activity"/>
    <property type="evidence" value="ECO:0007669"/>
    <property type="project" value="UniProtKB-UniRule"/>
</dbReference>
<dbReference type="PANTHER" id="PTHR11935">
    <property type="entry name" value="BETA LACTAMASE DOMAIN"/>
    <property type="match status" value="1"/>
</dbReference>
<dbReference type="NCBIfam" id="TIGR03413">
    <property type="entry name" value="GSH_gloB"/>
    <property type="match status" value="1"/>
</dbReference>
<feature type="binding site" evidence="5">
    <location>
        <position position="59"/>
    </location>
    <ligand>
        <name>Zn(2+)</name>
        <dbReference type="ChEBI" id="CHEBI:29105"/>
        <label>2</label>
    </ligand>
</feature>
<keyword evidence="2 5" id="KW-0479">Metal-binding</keyword>
<comment type="caution">
    <text evidence="7">The sequence shown here is derived from an EMBL/GenBank/DDBJ whole genome shotgun (WGS) entry which is preliminary data.</text>
</comment>
<feature type="binding site" evidence="5">
    <location>
        <position position="58"/>
    </location>
    <ligand>
        <name>Zn(2+)</name>
        <dbReference type="ChEBI" id="CHEBI:29105"/>
        <label>2</label>
    </ligand>
</feature>